<gene>
    <name evidence="6" type="ORF">J2S42_007864</name>
</gene>
<proteinExistence type="predicted"/>
<dbReference type="SUPFAM" id="SSF51445">
    <property type="entry name" value="(Trans)glycosidases"/>
    <property type="match status" value="1"/>
</dbReference>
<reference evidence="6 7" key="1">
    <citation type="submission" date="2023-07" db="EMBL/GenBank/DDBJ databases">
        <title>Sequencing the genomes of 1000 actinobacteria strains.</title>
        <authorList>
            <person name="Klenk H.-P."/>
        </authorList>
    </citation>
    <scope>NUCLEOTIDE SEQUENCE [LARGE SCALE GENOMIC DNA]</scope>
    <source>
        <strain evidence="6 7">DSM 44709</strain>
    </source>
</reference>
<dbReference type="InterPro" id="IPR029483">
    <property type="entry name" value="GH97_C"/>
</dbReference>
<dbReference type="Pfam" id="PF10566">
    <property type="entry name" value="Glyco_hydro_97"/>
    <property type="match status" value="1"/>
</dbReference>
<dbReference type="InterPro" id="IPR013785">
    <property type="entry name" value="Aldolase_TIM"/>
</dbReference>
<dbReference type="Proteomes" id="UP001240236">
    <property type="component" value="Unassembled WGS sequence"/>
</dbReference>
<feature type="domain" description="Glycosyl hydrolase family 98 putative carbohydrate-binding module" evidence="5">
    <location>
        <begin position="704"/>
        <end position="849"/>
    </location>
</feature>
<dbReference type="PANTHER" id="PTHR35803">
    <property type="entry name" value="GLUCAN 1,4-ALPHA-GLUCOSIDASE SUSB-RELATED"/>
    <property type="match status" value="1"/>
</dbReference>
<dbReference type="AlphaFoldDB" id="A0AAE3W8F1"/>
<evidence type="ECO:0000256" key="1">
    <source>
        <dbReference type="ARBA" id="ARBA00022801"/>
    </source>
</evidence>
<dbReference type="GO" id="GO:0030246">
    <property type="term" value="F:carbohydrate binding"/>
    <property type="evidence" value="ECO:0007669"/>
    <property type="project" value="InterPro"/>
</dbReference>
<evidence type="ECO:0000259" key="5">
    <source>
        <dbReference type="SMART" id="SM00776"/>
    </source>
</evidence>
<keyword evidence="4" id="KW-0732">Signal</keyword>
<dbReference type="InterPro" id="IPR013780">
    <property type="entry name" value="Glyco_hydro_b"/>
</dbReference>
<dbReference type="Pfam" id="PF14508">
    <property type="entry name" value="GH97_N"/>
    <property type="match status" value="1"/>
</dbReference>
<dbReference type="Gene3D" id="2.70.98.10">
    <property type="match status" value="1"/>
</dbReference>
<dbReference type="SMART" id="SM00776">
    <property type="entry name" value="NPCBM"/>
    <property type="match status" value="1"/>
</dbReference>
<dbReference type="InterPro" id="IPR052720">
    <property type="entry name" value="Glycosyl_hydrolase_97"/>
</dbReference>
<dbReference type="SUPFAM" id="SSF49785">
    <property type="entry name" value="Galactose-binding domain-like"/>
    <property type="match status" value="1"/>
</dbReference>
<feature type="signal peptide" evidence="4">
    <location>
        <begin position="1"/>
        <end position="19"/>
    </location>
</feature>
<keyword evidence="1" id="KW-0378">Hydrolase</keyword>
<keyword evidence="7" id="KW-1185">Reference proteome</keyword>
<dbReference type="InterPro" id="IPR029486">
    <property type="entry name" value="GH97_N"/>
</dbReference>
<dbReference type="InterPro" id="IPR013222">
    <property type="entry name" value="Glyco_hyd_98_carb-bd"/>
</dbReference>
<accession>A0AAE3W8F1</accession>
<keyword evidence="2" id="KW-0326">Glycosidase</keyword>
<dbReference type="GO" id="GO:0016798">
    <property type="term" value="F:hydrolase activity, acting on glycosyl bonds"/>
    <property type="evidence" value="ECO:0007669"/>
    <property type="project" value="UniProtKB-KW"/>
</dbReference>
<dbReference type="Pfam" id="PF08305">
    <property type="entry name" value="NPCBM"/>
    <property type="match status" value="1"/>
</dbReference>
<dbReference type="EMBL" id="JAUSUZ010000001">
    <property type="protein sequence ID" value="MDQ0371195.1"/>
    <property type="molecule type" value="Genomic_DNA"/>
</dbReference>
<dbReference type="InterPro" id="IPR014718">
    <property type="entry name" value="GH-type_carb-bd"/>
</dbReference>
<sequence length="852" mass="90617">MRSLLTAVLVLAVLPGAPADRAGLEWTVVAPDGAVTARVGLDQGRLSFGIDGVLPAAPIGIRTAAADLSAGLVLQNRSARTVRERYTMTSGKRLDRDTTLRESTFSFTGTGGARLDLVVRVSAEGAAYRYVLPGDGPVTVTGETSSFAIPADAPAWLLPYSPNYEESWSQTTAGAAPAGNYGFPALFRIGGTYAMLAESDVDGRYAGGRLTHAGDGTYTIDLADPAVSADGPLSTPWRVAVVGDLATVTGSTLTDDLAPASKIKDTSWVRPGAVAWSWLSEHASPADPVRQRQYVDFAARHRWPYVLIDEGWNASWVPETVRYARARGVDILLWLHWTALDTPEERATVLPRLKSWGVAGLKIDFMDSDGQDRFRWYDEILPATAALQLMVNFHGATTPRGMQRTWPHVLTQEAVRGAEQFRTRAATNTIFPFTRNVTGGMDYTPVTWAVTDRDTTDAHEVALSVVYESGWQHLADRFENYETHPEALRTLDQIPVVWDDTRLLSGEPGRSAVLARRAGDRWWVAGISAAPAGSTAAGLGFLPAGRWLAETLRDGDHGLVRESRIVRRGDTLTVPLAANGGFVTALCPYTGAATCDRPVVPVPSTILTVDPPAAEGSTVDVTATFTLPAGGPITDVRLAPAAGGTPVTAARLRGGESLTGTWRLSVPAGAIGDVDLPIVAIYRWQGETVHVERAVRVFVPPPAPAGDAWVSDLPFLSETNGYGPVERDRSNGEQSAGDGNPLTLRGTVHPKGLGTHAPAEVTVWLGAACTSFTALTGVDDEVTSPGSVTFEVLGDGRPLAATGVLRSADPAYPLTADVTGVRRLTLRVTDGGDGKNFDHADWAAARLTCAGK</sequence>
<evidence type="ECO:0000256" key="3">
    <source>
        <dbReference type="SAM" id="MobiDB-lite"/>
    </source>
</evidence>
<evidence type="ECO:0000313" key="6">
    <source>
        <dbReference type="EMBL" id="MDQ0371195.1"/>
    </source>
</evidence>
<feature type="region of interest" description="Disordered" evidence="3">
    <location>
        <begin position="720"/>
        <end position="748"/>
    </location>
</feature>
<name>A0AAE3W8F1_9ACTN</name>
<evidence type="ECO:0000313" key="7">
    <source>
        <dbReference type="Proteomes" id="UP001240236"/>
    </source>
</evidence>
<dbReference type="Gene3D" id="2.60.120.1060">
    <property type="entry name" value="NPCBM/NEW2 domain"/>
    <property type="match status" value="1"/>
</dbReference>
<feature type="chain" id="PRO_5041952524" description="Glycosyl hydrolase family 98 putative carbohydrate-binding module domain-containing protein" evidence="4">
    <location>
        <begin position="20"/>
        <end position="852"/>
    </location>
</feature>
<dbReference type="Gene3D" id="3.20.20.70">
    <property type="entry name" value="Aldolase class I"/>
    <property type="match status" value="1"/>
</dbReference>
<dbReference type="InterPro" id="IPR019563">
    <property type="entry name" value="GH97_catalytic"/>
</dbReference>
<dbReference type="Gene3D" id="2.60.40.1180">
    <property type="entry name" value="Golgi alpha-mannosidase II"/>
    <property type="match status" value="1"/>
</dbReference>
<dbReference type="InterPro" id="IPR008979">
    <property type="entry name" value="Galactose-bd-like_sf"/>
</dbReference>
<organism evidence="6 7">
    <name type="scientific">Catenuloplanes indicus</name>
    <dbReference type="NCBI Taxonomy" id="137267"/>
    <lineage>
        <taxon>Bacteria</taxon>
        <taxon>Bacillati</taxon>
        <taxon>Actinomycetota</taxon>
        <taxon>Actinomycetes</taxon>
        <taxon>Micromonosporales</taxon>
        <taxon>Micromonosporaceae</taxon>
        <taxon>Catenuloplanes</taxon>
    </lineage>
</organism>
<evidence type="ECO:0000256" key="2">
    <source>
        <dbReference type="ARBA" id="ARBA00023295"/>
    </source>
</evidence>
<comment type="caution">
    <text evidence="6">The sequence shown here is derived from an EMBL/GenBank/DDBJ whole genome shotgun (WGS) entry which is preliminary data.</text>
</comment>
<dbReference type="RefSeq" id="WP_307247774.1">
    <property type="nucleotide sequence ID" value="NZ_JAUSUZ010000001.1"/>
</dbReference>
<dbReference type="Pfam" id="PF14509">
    <property type="entry name" value="GH97_C"/>
    <property type="match status" value="1"/>
</dbReference>
<dbReference type="InterPro" id="IPR017853">
    <property type="entry name" value="GH"/>
</dbReference>
<dbReference type="InterPro" id="IPR038637">
    <property type="entry name" value="NPCBM_sf"/>
</dbReference>
<dbReference type="PANTHER" id="PTHR35803:SF2">
    <property type="entry name" value="RETAINING ALPHA-GALACTOSIDASE"/>
    <property type="match status" value="1"/>
</dbReference>
<protein>
    <recommendedName>
        <fullName evidence="5">Glycosyl hydrolase family 98 putative carbohydrate-binding module domain-containing protein</fullName>
    </recommendedName>
</protein>
<evidence type="ECO:0000256" key="4">
    <source>
        <dbReference type="SAM" id="SignalP"/>
    </source>
</evidence>